<dbReference type="KEGG" id="hlt:I7X12_02455"/>
<dbReference type="RefSeq" id="WP_198062305.1">
    <property type="nucleotide sequence ID" value="NZ_CP065856.1"/>
</dbReference>
<gene>
    <name evidence="1" type="ORF">I7X12_02455</name>
</gene>
<dbReference type="Pfam" id="PF24018">
    <property type="entry name" value="DUF7331"/>
    <property type="match status" value="1"/>
</dbReference>
<dbReference type="GeneID" id="60587318"/>
<dbReference type="InterPro" id="IPR055755">
    <property type="entry name" value="DUF7331"/>
</dbReference>
<reference evidence="1 2" key="1">
    <citation type="submission" date="2020-12" db="EMBL/GenBank/DDBJ databases">
        <title>Halosimplex halophilum sp. nov. and Halosimplex salinum sp. nov., two new members of the genus Halosimplex.</title>
        <authorList>
            <person name="Cui H.L."/>
        </authorList>
    </citation>
    <scope>NUCLEOTIDE SEQUENCE [LARGE SCALE GENOMIC DNA]</scope>
    <source>
        <strain evidence="1 2">YGH94</strain>
    </source>
</reference>
<dbReference type="EMBL" id="CP065856">
    <property type="protein sequence ID" value="QPV63516.1"/>
    <property type="molecule type" value="Genomic_DNA"/>
</dbReference>
<name>A0A7T3FZC3_9EURY</name>
<keyword evidence="2" id="KW-1185">Reference proteome</keyword>
<accession>A0A7T3FZC3</accession>
<dbReference type="AlphaFoldDB" id="A0A7T3FZC3"/>
<protein>
    <submittedName>
        <fullName evidence="1">Uncharacterized protein</fullName>
    </submittedName>
</protein>
<evidence type="ECO:0000313" key="2">
    <source>
        <dbReference type="Proteomes" id="UP000595001"/>
    </source>
</evidence>
<sequence length="55" mass="6154">MSETQRPTERGAEQCGTFETIDGDLVLYDRENAKAWIQASYAIDFEDVRATGPAE</sequence>
<organism evidence="1 2">
    <name type="scientific">Halosimplex litoreum</name>
    <dbReference type="NCBI Taxonomy" id="1198301"/>
    <lineage>
        <taxon>Archaea</taxon>
        <taxon>Methanobacteriati</taxon>
        <taxon>Methanobacteriota</taxon>
        <taxon>Stenosarchaea group</taxon>
        <taxon>Halobacteria</taxon>
        <taxon>Halobacteriales</taxon>
        <taxon>Haloarculaceae</taxon>
        <taxon>Halosimplex</taxon>
    </lineage>
</organism>
<proteinExistence type="predicted"/>
<evidence type="ECO:0000313" key="1">
    <source>
        <dbReference type="EMBL" id="QPV63516.1"/>
    </source>
</evidence>
<dbReference type="Proteomes" id="UP000595001">
    <property type="component" value="Chromosome"/>
</dbReference>
<dbReference type="OrthoDB" id="260782at2157"/>